<gene>
    <name evidence="2" type="ORF">FR698_06950</name>
</gene>
<keyword evidence="2" id="KW-0808">Transferase</keyword>
<name>A0A5C7EYU5_9PROT</name>
<dbReference type="Pfam" id="PF08241">
    <property type="entry name" value="Methyltransf_11"/>
    <property type="match status" value="1"/>
</dbReference>
<evidence type="ECO:0000313" key="2">
    <source>
        <dbReference type="EMBL" id="TXF12262.1"/>
    </source>
</evidence>
<feature type="domain" description="Methyltransferase type 11" evidence="1">
    <location>
        <begin position="38"/>
        <end position="133"/>
    </location>
</feature>
<keyword evidence="2" id="KW-0489">Methyltransferase</keyword>
<dbReference type="CDD" id="cd02440">
    <property type="entry name" value="AdoMet_MTases"/>
    <property type="match status" value="1"/>
</dbReference>
<dbReference type="Gene3D" id="3.40.50.150">
    <property type="entry name" value="Vaccinia Virus protein VP39"/>
    <property type="match status" value="1"/>
</dbReference>
<dbReference type="PANTHER" id="PTHR45036:SF1">
    <property type="entry name" value="METHYLTRANSFERASE LIKE 7A"/>
    <property type="match status" value="1"/>
</dbReference>
<dbReference type="EMBL" id="VPFL01000007">
    <property type="protein sequence ID" value="TXF12262.1"/>
    <property type="molecule type" value="Genomic_DNA"/>
</dbReference>
<dbReference type="Proteomes" id="UP000321201">
    <property type="component" value="Unassembled WGS sequence"/>
</dbReference>
<dbReference type="SUPFAM" id="SSF53335">
    <property type="entry name" value="S-adenosyl-L-methionine-dependent methyltransferases"/>
    <property type="match status" value="1"/>
</dbReference>
<dbReference type="InterPro" id="IPR052356">
    <property type="entry name" value="Thiol_S-MT"/>
</dbReference>
<dbReference type="OrthoDB" id="5289847at2"/>
<sequence length="204" mass="22852">MGFYAKWILPRLTDLAMRNKEATRYRAQLLPQARGVTLEVGAGSGLNLPFYGPQVDRLYAVDPSEELLRMAEKKVHGVAFSVQFLARSAEEIPIDDRSIDTVVTTWTLCTIPDPLKALAEMRRVLKPGGVLLFAEHGLAPEASVQRWQRRLNPLWNKLAGGCNLDRKMDELIRAAGFRILELTTEYAKAPRPMSYIYIGRAAPG</sequence>
<evidence type="ECO:0000259" key="1">
    <source>
        <dbReference type="Pfam" id="PF08241"/>
    </source>
</evidence>
<dbReference type="InParanoid" id="A0A5C7EYU5"/>
<proteinExistence type="predicted"/>
<organism evidence="2 3">
    <name type="scientific">Pelomicrobium methylotrophicum</name>
    <dbReference type="NCBI Taxonomy" id="2602750"/>
    <lineage>
        <taxon>Bacteria</taxon>
        <taxon>Pseudomonadati</taxon>
        <taxon>Pseudomonadota</taxon>
        <taxon>Hydrogenophilia</taxon>
        <taxon>Hydrogenophilia incertae sedis</taxon>
        <taxon>Pelomicrobium</taxon>
    </lineage>
</organism>
<dbReference type="GO" id="GO:0032259">
    <property type="term" value="P:methylation"/>
    <property type="evidence" value="ECO:0007669"/>
    <property type="project" value="UniProtKB-KW"/>
</dbReference>
<reference evidence="2 3" key="1">
    <citation type="submission" date="2019-08" db="EMBL/GenBank/DDBJ databases">
        <title>Pelomicrobium methylotrophicum gen. nov., sp. nov. a moderately thermophilic, facultatively anaerobic, lithoautotrophic and methylotrophic bacterium isolated from a terrestrial mud volcano.</title>
        <authorList>
            <person name="Slobodkina G.B."/>
            <person name="Merkel A.Y."/>
            <person name="Slobodkin A.I."/>
        </authorList>
    </citation>
    <scope>NUCLEOTIDE SEQUENCE [LARGE SCALE GENOMIC DNA]</scope>
    <source>
        <strain evidence="2 3">SM250</strain>
    </source>
</reference>
<dbReference type="InterPro" id="IPR029063">
    <property type="entry name" value="SAM-dependent_MTases_sf"/>
</dbReference>
<protein>
    <submittedName>
        <fullName evidence="2">Class I SAM-dependent methyltransferase</fullName>
    </submittedName>
</protein>
<dbReference type="PANTHER" id="PTHR45036">
    <property type="entry name" value="METHYLTRANSFERASE LIKE 7B"/>
    <property type="match status" value="1"/>
</dbReference>
<accession>A0A5C7EYU5</accession>
<dbReference type="RefSeq" id="WP_147799461.1">
    <property type="nucleotide sequence ID" value="NZ_VPFL01000007.1"/>
</dbReference>
<comment type="caution">
    <text evidence="2">The sequence shown here is derived from an EMBL/GenBank/DDBJ whole genome shotgun (WGS) entry which is preliminary data.</text>
</comment>
<dbReference type="AlphaFoldDB" id="A0A5C7EYU5"/>
<evidence type="ECO:0000313" key="3">
    <source>
        <dbReference type="Proteomes" id="UP000321201"/>
    </source>
</evidence>
<keyword evidence="3" id="KW-1185">Reference proteome</keyword>
<dbReference type="InterPro" id="IPR013216">
    <property type="entry name" value="Methyltransf_11"/>
</dbReference>
<dbReference type="GO" id="GO:0008757">
    <property type="term" value="F:S-adenosylmethionine-dependent methyltransferase activity"/>
    <property type="evidence" value="ECO:0007669"/>
    <property type="project" value="InterPro"/>
</dbReference>